<evidence type="ECO:0000313" key="2">
    <source>
        <dbReference type="Proteomes" id="UP000799755"/>
    </source>
</evidence>
<name>A0ACB6QTN9_9PLEO</name>
<reference evidence="1" key="1">
    <citation type="journal article" date="2020" name="Stud. Mycol.">
        <title>101 Dothideomycetes genomes: a test case for predicting lifestyles and emergence of pathogens.</title>
        <authorList>
            <person name="Haridas S."/>
            <person name="Albert R."/>
            <person name="Binder M."/>
            <person name="Bloem J."/>
            <person name="Labutti K."/>
            <person name="Salamov A."/>
            <person name="Andreopoulos B."/>
            <person name="Baker S."/>
            <person name="Barry K."/>
            <person name="Bills G."/>
            <person name="Bluhm B."/>
            <person name="Cannon C."/>
            <person name="Castanera R."/>
            <person name="Culley D."/>
            <person name="Daum C."/>
            <person name="Ezra D."/>
            <person name="Gonzalez J."/>
            <person name="Henrissat B."/>
            <person name="Kuo A."/>
            <person name="Liang C."/>
            <person name="Lipzen A."/>
            <person name="Lutzoni F."/>
            <person name="Magnuson J."/>
            <person name="Mondo S."/>
            <person name="Nolan M."/>
            <person name="Ohm R."/>
            <person name="Pangilinan J."/>
            <person name="Park H.-J."/>
            <person name="Ramirez L."/>
            <person name="Alfaro M."/>
            <person name="Sun H."/>
            <person name="Tritt A."/>
            <person name="Yoshinaga Y."/>
            <person name="Zwiers L.-H."/>
            <person name="Turgeon B."/>
            <person name="Goodwin S."/>
            <person name="Spatafora J."/>
            <person name="Crous P."/>
            <person name="Grigoriev I."/>
        </authorList>
    </citation>
    <scope>NUCLEOTIDE SEQUENCE</scope>
    <source>
        <strain evidence="1">ATCC 200398</strain>
    </source>
</reference>
<gene>
    <name evidence="1" type="ORF">BDR25DRAFT_355500</name>
</gene>
<protein>
    <submittedName>
        <fullName evidence="1">Uncharacterized protein</fullName>
    </submittedName>
</protein>
<sequence length="181" mass="21410">MRIWVPVCFPSFHSRVDSWVWGFVGWGFVMNMFCNFHFWRFLRRILCQFALSPSMDDGFENRIIIIIISSPPLFLPVSVVRVLNVLNPQSLSSRRQIAPTESSFYSTATALNHEMYIWDYQTPKPTLPGCYIFLWSREMAGRLRRKADELREVFFIVTELSELYHLLIFKSHYCLLYLHAA</sequence>
<dbReference type="Proteomes" id="UP000799755">
    <property type="component" value="Unassembled WGS sequence"/>
</dbReference>
<dbReference type="EMBL" id="MU003508">
    <property type="protein sequence ID" value="KAF2470389.1"/>
    <property type="molecule type" value="Genomic_DNA"/>
</dbReference>
<comment type="caution">
    <text evidence="1">The sequence shown here is derived from an EMBL/GenBank/DDBJ whole genome shotgun (WGS) entry which is preliminary data.</text>
</comment>
<organism evidence="1 2">
    <name type="scientific">Lindgomyces ingoldianus</name>
    <dbReference type="NCBI Taxonomy" id="673940"/>
    <lineage>
        <taxon>Eukaryota</taxon>
        <taxon>Fungi</taxon>
        <taxon>Dikarya</taxon>
        <taxon>Ascomycota</taxon>
        <taxon>Pezizomycotina</taxon>
        <taxon>Dothideomycetes</taxon>
        <taxon>Pleosporomycetidae</taxon>
        <taxon>Pleosporales</taxon>
        <taxon>Lindgomycetaceae</taxon>
        <taxon>Lindgomyces</taxon>
    </lineage>
</organism>
<evidence type="ECO:0000313" key="1">
    <source>
        <dbReference type="EMBL" id="KAF2470389.1"/>
    </source>
</evidence>
<accession>A0ACB6QTN9</accession>
<proteinExistence type="predicted"/>
<keyword evidence="2" id="KW-1185">Reference proteome</keyword>